<name>A0ACB8XKR9_ARCLA</name>
<dbReference type="Proteomes" id="UP001055879">
    <property type="component" value="Linkage Group LG17"/>
</dbReference>
<protein>
    <submittedName>
        <fullName evidence="1">Uncharacterized protein</fullName>
    </submittedName>
</protein>
<keyword evidence="2" id="KW-1185">Reference proteome</keyword>
<reference evidence="2" key="1">
    <citation type="journal article" date="2022" name="Mol. Ecol. Resour.">
        <title>The genomes of chicory, endive, great burdock and yacon provide insights into Asteraceae palaeo-polyploidization history and plant inulin production.</title>
        <authorList>
            <person name="Fan W."/>
            <person name="Wang S."/>
            <person name="Wang H."/>
            <person name="Wang A."/>
            <person name="Jiang F."/>
            <person name="Liu H."/>
            <person name="Zhao H."/>
            <person name="Xu D."/>
            <person name="Zhang Y."/>
        </authorList>
    </citation>
    <scope>NUCLEOTIDE SEQUENCE [LARGE SCALE GENOMIC DNA]</scope>
    <source>
        <strain evidence="2">cv. Niubang</strain>
    </source>
</reference>
<gene>
    <name evidence="1" type="ORF">L6452_43139</name>
</gene>
<organism evidence="1 2">
    <name type="scientific">Arctium lappa</name>
    <name type="common">Greater burdock</name>
    <name type="synonym">Lappa major</name>
    <dbReference type="NCBI Taxonomy" id="4217"/>
    <lineage>
        <taxon>Eukaryota</taxon>
        <taxon>Viridiplantae</taxon>
        <taxon>Streptophyta</taxon>
        <taxon>Embryophyta</taxon>
        <taxon>Tracheophyta</taxon>
        <taxon>Spermatophyta</taxon>
        <taxon>Magnoliopsida</taxon>
        <taxon>eudicotyledons</taxon>
        <taxon>Gunneridae</taxon>
        <taxon>Pentapetalae</taxon>
        <taxon>asterids</taxon>
        <taxon>campanulids</taxon>
        <taxon>Asterales</taxon>
        <taxon>Asteraceae</taxon>
        <taxon>Carduoideae</taxon>
        <taxon>Cardueae</taxon>
        <taxon>Arctiinae</taxon>
        <taxon>Arctium</taxon>
    </lineage>
</organism>
<evidence type="ECO:0000313" key="1">
    <source>
        <dbReference type="EMBL" id="KAI3668064.1"/>
    </source>
</evidence>
<reference evidence="1 2" key="2">
    <citation type="journal article" date="2022" name="Mol. Ecol. Resour.">
        <title>The genomes of chicory, endive, great burdock and yacon provide insights into Asteraceae paleo-polyploidization history and plant inulin production.</title>
        <authorList>
            <person name="Fan W."/>
            <person name="Wang S."/>
            <person name="Wang H."/>
            <person name="Wang A."/>
            <person name="Jiang F."/>
            <person name="Liu H."/>
            <person name="Zhao H."/>
            <person name="Xu D."/>
            <person name="Zhang Y."/>
        </authorList>
    </citation>
    <scope>NUCLEOTIDE SEQUENCE [LARGE SCALE GENOMIC DNA]</scope>
    <source>
        <strain evidence="2">cv. Niubang</strain>
    </source>
</reference>
<proteinExistence type="predicted"/>
<evidence type="ECO:0000313" key="2">
    <source>
        <dbReference type="Proteomes" id="UP001055879"/>
    </source>
</evidence>
<sequence length="148" mass="16331">MNMAEVKVYSDSESEIPVSKNVSKAVVLRKRRGSKDDSHGTSGQKRKQTRVIHGNSGQKQDQNRARHSHGVGDHEISILNGHHNESMPIPASLTSKDPIGNGPKELNHIERSMGYIQDSIGHVELHSRDVSRPSVPQDPNSTPHVTPR</sequence>
<comment type="caution">
    <text evidence="1">The sequence shown here is derived from an EMBL/GenBank/DDBJ whole genome shotgun (WGS) entry which is preliminary data.</text>
</comment>
<dbReference type="EMBL" id="CM042063">
    <property type="protein sequence ID" value="KAI3668064.1"/>
    <property type="molecule type" value="Genomic_DNA"/>
</dbReference>
<accession>A0ACB8XKR9</accession>